<keyword evidence="2" id="KW-0732">Signal</keyword>
<evidence type="ECO:0000256" key="1">
    <source>
        <dbReference type="SAM" id="MobiDB-lite"/>
    </source>
</evidence>
<reference evidence="3" key="1">
    <citation type="submission" date="2021-02" db="EMBL/GenBank/DDBJ databases">
        <authorList>
            <person name="Dougan E. K."/>
            <person name="Rhodes N."/>
            <person name="Thang M."/>
            <person name="Chan C."/>
        </authorList>
    </citation>
    <scope>NUCLEOTIDE SEQUENCE</scope>
</reference>
<dbReference type="Proteomes" id="UP000626109">
    <property type="component" value="Unassembled WGS sequence"/>
</dbReference>
<feature type="compositionally biased region" description="Pro residues" evidence="1">
    <location>
        <begin position="91"/>
        <end position="100"/>
    </location>
</feature>
<feature type="compositionally biased region" description="Pro residues" evidence="1">
    <location>
        <begin position="148"/>
        <end position="157"/>
    </location>
</feature>
<feature type="compositionally biased region" description="Low complexity" evidence="1">
    <location>
        <begin position="896"/>
        <end position="911"/>
    </location>
</feature>
<feature type="region of interest" description="Disordered" evidence="1">
    <location>
        <begin position="835"/>
        <end position="870"/>
    </location>
</feature>
<feature type="region of interest" description="Disordered" evidence="1">
    <location>
        <begin position="752"/>
        <end position="785"/>
    </location>
</feature>
<feature type="chain" id="PRO_5032726693" evidence="2">
    <location>
        <begin position="20"/>
        <end position="1541"/>
    </location>
</feature>
<sequence length="1541" mass="163877">MVSASLALVLLLLWLGAEATPEFKCLEGGESSTPCSADLDVDNVHFAQLRTVRAKAELEVAPTAPSSPSSGMGGSPMFPDSAFGSGFGMPEAPPMPPMPPSSGSGFGTPEAPPMPPIPPSSGSGFGTPEAPPMPPMPPSSGSGFGTPEAPPMPPMPPSSGSGFGTPEAPPMPPMPPSSGSGFGTPEAAPMPPMPPSSGSGFGTPEAPPMPPMPPSSGSGMKLLPCLPCLPLLAVALARLKLLPCLPCLPLLAWEAWEAWENAPADMNEMANGGSAIKSSGGCGAADCVCGGFKGMTIISGSVSGGSKFSGSPAACVPSRGGFPAVRSLRLQGCPCLLSGPTTCLRCRQLGAFGLCMVGQAQSRRACFLCVCSVAGLFLGKATHCGTPPRFQEEAHLAGVQAFGGVCFAPASRGLQAEPGEAKTEEDHHAYSQGARASVMADPSAAELNSLNDLAAIYDWAGVSGELRGTLATALGLPAKIRDMVFVNRATWDLTVSALTLAGATATDPRTPVPPVHQGRLEVVRRVCLLRCGMPVDTPGSSLAALSSGVGGTPSVAGAQQVASDPGSPAGRKLRLSSVVDQTLDTDVVPLGRLAIQAMFMDYETKFGAEPRPDVEPTGDQLSALSQLTKSGSVPYVDFSVFGPHGQRLLRKLVFESFSLSPAGDWQRRELPGPPDFETWWRCWLVYRVALLLLDVADPEILEAYGEHIRGLRNTYFWATEVKEPAMRWEARGRQQMRPAATGSVPSIVLQEQENQPGGHGGGGAGGSKKSRAQRKREHTGEGLSSFDEQAGVYKLNRKGLEICRLFNEGRCGNGKPQSKCMGTPVRTHQCNKCLGPHPAGSRDCREKRGSGQDAKPAAVPAAPPAKRPKFSPVSILLPVSYSEGEFSLPSPSRLQASTAASTSSARPAAKGSKGKGPTGPPKTSSQASCATSKFVPAVPTSTRLSTPLNKSSSSLKVSVPTPKQGRDDRVVLPWTGGAYGCWNILPTQDTVRFRVLYLFSGPSSRSDGLAAELVKCGWNTCNVDIVATPACDVLDDAVWSAITQDIRAGLYEMVFAGTPCGTFSSLRGQGDSPRPLRSFENQEGLDQSALSSFEWFELQQANLMVWRSAEALTARYHLGKAFILENPAPLPGCVSLFRTEAMRHVACLQGVRFVEFETTKPTRLLYFGFDLASLAEIHCTNRELANRISCLWNLQDRFRREAELAAEANAPGFLSSRNLWQRNSGRAGESYERRKTTCTLQVCGAHAAPFAACPEQDAWEQPLAFCSTRLWRSFQIFLDSKASEGFKPEDIAVLKKSALSLLGVSESAEECFKSPPSAAVISGWRNKTDDPDAILGAWRLEGAPMGFTRGIPNTGVFPPRFRELSNWSNYSSAADKPVDVEKLSDKARRQGFVVGFRTWRRPANLGRKPESRANLACKMGERTYPVLAAVGAAGERRLGWTKALLWMSMSFPNCWAGAHIEVFDGCQRPEAMQSVTVAQTVVREIALDLSSGSYAISVLEHIPGVNFFLPRRFVTTAAVSRPETFPVELATENHIDSRSHL</sequence>
<comment type="caution">
    <text evidence="3">The sequence shown here is derived from an EMBL/GenBank/DDBJ whole genome shotgun (WGS) entry which is preliminary data.</text>
</comment>
<accession>A0A813LVR5</accession>
<feature type="signal peptide" evidence="2">
    <location>
        <begin position="1"/>
        <end position="19"/>
    </location>
</feature>
<gene>
    <name evidence="3" type="ORF">PGLA2088_LOCUS49504</name>
</gene>
<protein>
    <submittedName>
        <fullName evidence="3">Uncharacterized protein</fullName>
    </submittedName>
</protein>
<feature type="compositionally biased region" description="Pro residues" evidence="1">
    <location>
        <begin position="110"/>
        <end position="119"/>
    </location>
</feature>
<dbReference type="EMBL" id="CAJNNW010037069">
    <property type="protein sequence ID" value="CAE8739182.1"/>
    <property type="molecule type" value="Genomic_DNA"/>
</dbReference>
<evidence type="ECO:0000313" key="4">
    <source>
        <dbReference type="Proteomes" id="UP000626109"/>
    </source>
</evidence>
<organism evidence="3 4">
    <name type="scientific">Polarella glacialis</name>
    <name type="common">Dinoflagellate</name>
    <dbReference type="NCBI Taxonomy" id="89957"/>
    <lineage>
        <taxon>Eukaryota</taxon>
        <taxon>Sar</taxon>
        <taxon>Alveolata</taxon>
        <taxon>Dinophyceae</taxon>
        <taxon>Suessiales</taxon>
        <taxon>Suessiaceae</taxon>
        <taxon>Polarella</taxon>
    </lineage>
</organism>
<feature type="compositionally biased region" description="Basic residues" evidence="1">
    <location>
        <begin position="768"/>
        <end position="777"/>
    </location>
</feature>
<feature type="region of interest" description="Disordered" evidence="1">
    <location>
        <begin position="59"/>
        <end position="216"/>
    </location>
</feature>
<evidence type="ECO:0000256" key="2">
    <source>
        <dbReference type="SAM" id="SignalP"/>
    </source>
</evidence>
<feature type="compositionally biased region" description="Basic and acidic residues" evidence="1">
    <location>
        <begin position="840"/>
        <end position="850"/>
    </location>
</feature>
<feature type="compositionally biased region" description="Pro residues" evidence="1">
    <location>
        <begin position="205"/>
        <end position="214"/>
    </location>
</feature>
<feature type="compositionally biased region" description="Low complexity" evidence="1">
    <location>
        <begin position="947"/>
        <end position="960"/>
    </location>
</feature>
<feature type="compositionally biased region" description="Gly residues" evidence="1">
    <location>
        <begin position="757"/>
        <end position="766"/>
    </location>
</feature>
<feature type="compositionally biased region" description="Low complexity" evidence="1">
    <location>
        <begin position="177"/>
        <end position="187"/>
    </location>
</feature>
<evidence type="ECO:0000313" key="3">
    <source>
        <dbReference type="EMBL" id="CAE8739182.1"/>
    </source>
</evidence>
<feature type="region of interest" description="Disordered" evidence="1">
    <location>
        <begin position="887"/>
        <end position="964"/>
    </location>
</feature>
<feature type="compositionally biased region" description="Pro residues" evidence="1">
    <location>
        <begin position="167"/>
        <end position="176"/>
    </location>
</feature>
<name>A0A813LVR5_POLGL</name>
<feature type="compositionally biased region" description="Pro residues" evidence="1">
    <location>
        <begin position="129"/>
        <end position="138"/>
    </location>
</feature>
<proteinExistence type="predicted"/>